<dbReference type="Proteomes" id="UP000325313">
    <property type="component" value="Unassembled WGS sequence"/>
</dbReference>
<accession>A0A5B0Q8B5</accession>
<name>A0A5B0Q8B5_PUCGR</name>
<gene>
    <name evidence="2" type="ORF">PGTUg99_007973</name>
</gene>
<dbReference type="EMBL" id="VDEP01000304">
    <property type="protein sequence ID" value="KAA1109480.1"/>
    <property type="molecule type" value="Genomic_DNA"/>
</dbReference>
<evidence type="ECO:0000313" key="3">
    <source>
        <dbReference type="Proteomes" id="UP000325313"/>
    </source>
</evidence>
<organism evidence="2 3">
    <name type="scientific">Puccinia graminis f. sp. tritici</name>
    <dbReference type="NCBI Taxonomy" id="56615"/>
    <lineage>
        <taxon>Eukaryota</taxon>
        <taxon>Fungi</taxon>
        <taxon>Dikarya</taxon>
        <taxon>Basidiomycota</taxon>
        <taxon>Pucciniomycotina</taxon>
        <taxon>Pucciniomycetes</taxon>
        <taxon>Pucciniales</taxon>
        <taxon>Pucciniaceae</taxon>
        <taxon>Puccinia</taxon>
    </lineage>
</organism>
<proteinExistence type="predicted"/>
<dbReference type="AlphaFoldDB" id="A0A5B0Q8B5"/>
<comment type="caution">
    <text evidence="2">The sequence shown here is derived from an EMBL/GenBank/DDBJ whole genome shotgun (WGS) entry which is preliminary data.</text>
</comment>
<protein>
    <submittedName>
        <fullName evidence="2">Uncharacterized protein</fullName>
    </submittedName>
</protein>
<evidence type="ECO:0000256" key="1">
    <source>
        <dbReference type="SAM" id="SignalP"/>
    </source>
</evidence>
<reference evidence="2 3" key="1">
    <citation type="submission" date="2019-05" db="EMBL/GenBank/DDBJ databases">
        <title>Emergence of the Ug99 lineage of the wheat stem rust pathogen through somatic hybridization.</title>
        <authorList>
            <person name="Li F."/>
            <person name="Upadhyaya N.M."/>
            <person name="Sperschneider J."/>
            <person name="Matny O."/>
            <person name="Nguyen-Phuc H."/>
            <person name="Mago R."/>
            <person name="Raley C."/>
            <person name="Miller M.E."/>
            <person name="Silverstein K.A.T."/>
            <person name="Henningsen E."/>
            <person name="Hirsch C.D."/>
            <person name="Visser B."/>
            <person name="Pretorius Z.A."/>
            <person name="Steffenson B.J."/>
            <person name="Schwessinger B."/>
            <person name="Dodds P.N."/>
            <person name="Figueroa M."/>
        </authorList>
    </citation>
    <scope>NUCLEOTIDE SEQUENCE [LARGE SCALE GENOMIC DNA]</scope>
    <source>
        <strain evidence="2 3">Ug99</strain>
    </source>
</reference>
<evidence type="ECO:0000313" key="2">
    <source>
        <dbReference type="EMBL" id="KAA1109480.1"/>
    </source>
</evidence>
<keyword evidence="1" id="KW-0732">Signal</keyword>
<sequence>MRFNCHGLLGLIPLLFVSIYATAPPLQIVPTTSCVGVERTILEPPHSPGALSFQENHETDLGAVIHKKANLVLDNLISESRKTPPSVEIGFLAQAIDHHGGFTTQRKQIRNHAAFEMIGKALNFRALYQVAGKSEQDYMDRIIDTPPAKIRETISKIDRLFAASFSAGTLDDVAREKILQKTQRFRNKFETIFDAFYSEEIEKMILEEKDSKWMEPSVTIQNFHQKLIAIEEWNQKVLISKLHAKLDRALEPYYQPERYAQPLKKWNQNQQSIDEWNQKTLISSLYPKLDTLFRAIASHRNYRIEPYRPPSEEWNPETLILKLPTTLHIYIRQGSSYASYQPDNYYPLMNNWDRMALILKLQKKIQSLLDELSFFPKPEYQKKIVRFQRRRSGCFGW</sequence>
<feature type="chain" id="PRO_5022720210" evidence="1">
    <location>
        <begin position="22"/>
        <end position="397"/>
    </location>
</feature>
<feature type="signal peptide" evidence="1">
    <location>
        <begin position="1"/>
        <end position="21"/>
    </location>
</feature>